<dbReference type="AlphaFoldDB" id="A0AAD9I7C1"/>
<feature type="compositionally biased region" description="Basic and acidic residues" evidence="8">
    <location>
        <begin position="334"/>
        <end position="353"/>
    </location>
</feature>
<dbReference type="InterPro" id="IPR011990">
    <property type="entry name" value="TPR-like_helical_dom_sf"/>
</dbReference>
<evidence type="ECO:0000256" key="1">
    <source>
        <dbReference type="ARBA" id="ARBA00004496"/>
    </source>
</evidence>
<proteinExistence type="inferred from homology"/>
<dbReference type="Proteomes" id="UP001217918">
    <property type="component" value="Unassembled WGS sequence"/>
</dbReference>
<keyword evidence="3" id="KW-0728">SH3 domain</keyword>
<evidence type="ECO:0000256" key="5">
    <source>
        <dbReference type="ARBA" id="ARBA00022737"/>
    </source>
</evidence>
<dbReference type="InterPro" id="IPR019734">
    <property type="entry name" value="TPR_rpt"/>
</dbReference>
<feature type="compositionally biased region" description="Low complexity" evidence="8">
    <location>
        <begin position="317"/>
        <end position="328"/>
    </location>
</feature>
<dbReference type="InterPro" id="IPR051864">
    <property type="entry name" value="NCF2_NOXA1"/>
</dbReference>
<dbReference type="FunFam" id="1.25.40.10:FF:000017">
    <property type="entry name" value="NADPH oxidase regulator NoxR"/>
    <property type="match status" value="1"/>
</dbReference>
<keyword evidence="5" id="KW-0677">Repeat</keyword>
<sequence length="533" mass="60388">MSLKQEIETWVSALGSYDNNEFDKALEDFEKIADTSKILFNMGVIHATLGEHDQAVECYQRAIRLDQYLAVAYFQQGVSNFLLGDFEEALANFNDTLLYLRGNTMIDYAQLGLLFKLYSCEVLFNRGLCYIYLQQKDAGMQDLSYAVKEKVVEDHNVIDEAIREEAEGYTVFSIPVGVVYRPNEAKVRNLKTKDYLGKARLVAATDKSNAFTGFTGSEIKNAGKANVKDDRSPENISYAATNLVKPGIQSRRQLSEPPNGRNVFPPTPPPENDRPQQMSRGASVRSGTRPMPAKLNIDRARPNDRFERQSPEDVRPRAYSRAASTTSSQPRAYSQRDSDRRMTPLRDDDKESYPDELFDMYQGGGRGSMRRGSRRQRSRQPSRYGDEDDEGSDYDDPSFDEGDFEMVSNRRPANSVSGSSGRGGSQIPEVSKVRVKVHAEDVRYVMIGTAVEFPDLVDRIRDKFGIRRRFKIKVRDEDSPDGDMITMGDQDDLDMIMMGVKTQARRQRLDIGKLEVWPPLGIRWANGQDSTDR</sequence>
<keyword evidence="11" id="KW-1185">Reference proteome</keyword>
<keyword evidence="6 7" id="KW-0802">TPR repeat</keyword>
<evidence type="ECO:0000259" key="9">
    <source>
        <dbReference type="PROSITE" id="PS51745"/>
    </source>
</evidence>
<protein>
    <recommendedName>
        <fullName evidence="9">PB1 domain-containing protein</fullName>
    </recommendedName>
</protein>
<dbReference type="Pfam" id="PF00515">
    <property type="entry name" value="TPR_1"/>
    <property type="match status" value="1"/>
</dbReference>
<feature type="compositionally biased region" description="Basic residues" evidence="8">
    <location>
        <begin position="368"/>
        <end position="380"/>
    </location>
</feature>
<dbReference type="PROSITE" id="PS50293">
    <property type="entry name" value="TPR_REGION"/>
    <property type="match status" value="1"/>
</dbReference>
<dbReference type="PROSITE" id="PS51745">
    <property type="entry name" value="PB1"/>
    <property type="match status" value="1"/>
</dbReference>
<evidence type="ECO:0000256" key="6">
    <source>
        <dbReference type="ARBA" id="ARBA00022803"/>
    </source>
</evidence>
<feature type="repeat" description="TPR" evidence="7">
    <location>
        <begin position="36"/>
        <end position="69"/>
    </location>
</feature>
<dbReference type="PROSITE" id="PS50005">
    <property type="entry name" value="TPR"/>
    <property type="match status" value="1"/>
</dbReference>
<feature type="compositionally biased region" description="Acidic residues" evidence="8">
    <location>
        <begin position="386"/>
        <end position="404"/>
    </location>
</feature>
<evidence type="ECO:0000256" key="7">
    <source>
        <dbReference type="PROSITE-ProRule" id="PRU00339"/>
    </source>
</evidence>
<evidence type="ECO:0000256" key="3">
    <source>
        <dbReference type="ARBA" id="ARBA00022443"/>
    </source>
</evidence>
<comment type="similarity">
    <text evidence="2">Belongs to the NCF2/NOXA1 family.</text>
</comment>
<evidence type="ECO:0000313" key="10">
    <source>
        <dbReference type="EMBL" id="KAK2072328.1"/>
    </source>
</evidence>
<feature type="compositionally biased region" description="Basic and acidic residues" evidence="8">
    <location>
        <begin position="296"/>
        <end position="316"/>
    </location>
</feature>
<dbReference type="SUPFAM" id="SSF54277">
    <property type="entry name" value="CAD &amp; PB1 domains"/>
    <property type="match status" value="1"/>
</dbReference>
<dbReference type="InterPro" id="IPR053793">
    <property type="entry name" value="PB1-like"/>
</dbReference>
<comment type="caution">
    <text evidence="10">The sequence shown here is derived from an EMBL/GenBank/DDBJ whole genome shotgun (WGS) entry which is preliminary data.</text>
</comment>
<gene>
    <name evidence="10" type="ORF">P8C59_006687</name>
</gene>
<dbReference type="GO" id="GO:0005737">
    <property type="term" value="C:cytoplasm"/>
    <property type="evidence" value="ECO:0007669"/>
    <property type="project" value="UniProtKB-SubCell"/>
</dbReference>
<evidence type="ECO:0000313" key="11">
    <source>
        <dbReference type="Proteomes" id="UP001217918"/>
    </source>
</evidence>
<dbReference type="PANTHER" id="PTHR15175:SF0">
    <property type="entry name" value="SH3 DOMAIN-CONTAINING PROTEIN C23A1.17"/>
    <property type="match status" value="1"/>
</dbReference>
<feature type="region of interest" description="Disordered" evidence="8">
    <location>
        <begin position="241"/>
        <end position="430"/>
    </location>
</feature>
<dbReference type="PANTHER" id="PTHR15175">
    <property type="entry name" value="NEUTROPHIL CYTOSOLIC FACTOR 2, NEUTROPHIL NADPH OXIDASE FACTOR 2"/>
    <property type="match status" value="1"/>
</dbReference>
<dbReference type="SUPFAM" id="SSF48452">
    <property type="entry name" value="TPR-like"/>
    <property type="match status" value="1"/>
</dbReference>
<feature type="domain" description="PB1" evidence="9">
    <location>
        <begin position="432"/>
        <end position="521"/>
    </location>
</feature>
<keyword evidence="4" id="KW-0963">Cytoplasm</keyword>
<name>A0AAD9I7C1_9PEZI</name>
<dbReference type="Gene3D" id="3.10.20.90">
    <property type="entry name" value="Phosphatidylinositol 3-kinase Catalytic Subunit, Chain A, domain 1"/>
    <property type="match status" value="1"/>
</dbReference>
<reference evidence="10" key="1">
    <citation type="journal article" date="2023" name="Mol. Plant Microbe Interact.">
        <title>Elucidating the Obligate Nature and Biological Capacity of an Invasive Fungal Corn Pathogen.</title>
        <authorList>
            <person name="MacCready J.S."/>
            <person name="Roggenkamp E.M."/>
            <person name="Gdanetz K."/>
            <person name="Chilvers M.I."/>
        </authorList>
    </citation>
    <scope>NUCLEOTIDE SEQUENCE</scope>
    <source>
        <strain evidence="10">PM02</strain>
    </source>
</reference>
<evidence type="ECO:0000256" key="8">
    <source>
        <dbReference type="SAM" id="MobiDB-lite"/>
    </source>
</evidence>
<evidence type="ECO:0000256" key="2">
    <source>
        <dbReference type="ARBA" id="ARBA00008051"/>
    </source>
</evidence>
<evidence type="ECO:0000256" key="4">
    <source>
        <dbReference type="ARBA" id="ARBA00022490"/>
    </source>
</evidence>
<organism evidence="10 11">
    <name type="scientific">Phyllachora maydis</name>
    <dbReference type="NCBI Taxonomy" id="1825666"/>
    <lineage>
        <taxon>Eukaryota</taxon>
        <taxon>Fungi</taxon>
        <taxon>Dikarya</taxon>
        <taxon>Ascomycota</taxon>
        <taxon>Pezizomycotina</taxon>
        <taxon>Sordariomycetes</taxon>
        <taxon>Sordariomycetidae</taxon>
        <taxon>Phyllachorales</taxon>
        <taxon>Phyllachoraceae</taxon>
        <taxon>Phyllachora</taxon>
    </lineage>
</organism>
<accession>A0AAD9I7C1</accession>
<comment type="subcellular location">
    <subcellularLocation>
        <location evidence="1">Cytoplasm</location>
    </subcellularLocation>
</comment>
<dbReference type="EMBL" id="JAQQPM010000006">
    <property type="protein sequence ID" value="KAK2072328.1"/>
    <property type="molecule type" value="Genomic_DNA"/>
</dbReference>
<dbReference type="Gene3D" id="1.25.40.10">
    <property type="entry name" value="Tetratricopeptide repeat domain"/>
    <property type="match status" value="1"/>
</dbReference>
<dbReference type="SMART" id="SM00028">
    <property type="entry name" value="TPR"/>
    <property type="match status" value="3"/>
</dbReference>